<keyword evidence="3" id="KW-0645">Protease</keyword>
<dbReference type="EMBL" id="CP042262">
    <property type="protein sequence ID" value="QDY70454.1"/>
    <property type="molecule type" value="Genomic_DNA"/>
</dbReference>
<dbReference type="PANTHER" id="PTHR46112:SF3">
    <property type="entry name" value="AMINOPEPTIDASE YPDF"/>
    <property type="match status" value="1"/>
</dbReference>
<evidence type="ECO:0000259" key="1">
    <source>
        <dbReference type="Pfam" id="PF00557"/>
    </source>
</evidence>
<evidence type="ECO:0000259" key="2">
    <source>
        <dbReference type="Pfam" id="PF01321"/>
    </source>
</evidence>
<keyword evidence="3" id="KW-0614">Plasmid</keyword>
<keyword evidence="3" id="KW-0031">Aminopeptidase</keyword>
<dbReference type="Proteomes" id="UP000318483">
    <property type="component" value="Plasmid unnamed1"/>
</dbReference>
<feature type="domain" description="Peptidase M24" evidence="1">
    <location>
        <begin position="144"/>
        <end position="343"/>
    </location>
</feature>
<name>A0A5B8IXK5_9RHOB</name>
<dbReference type="OrthoDB" id="9806388at2"/>
<reference evidence="3 4" key="1">
    <citation type="submission" date="2019-07" db="EMBL/GenBank/DDBJ databases">
        <title>Litoreibacter alkalisoli sp. nov., isolated from saline-alkaline soil.</title>
        <authorList>
            <person name="Wang S."/>
            <person name="Xu L."/>
            <person name="Xing Y.-T."/>
            <person name="Sun J.-Q."/>
        </authorList>
    </citation>
    <scope>NUCLEOTIDE SEQUENCE [LARGE SCALE GENOMIC DNA]</scope>
    <source>
        <strain evidence="3 4">LN3S51</strain>
        <plasmid evidence="3 4">unnamed1</plasmid>
    </source>
</reference>
<proteinExistence type="predicted"/>
<evidence type="ECO:0000313" key="4">
    <source>
        <dbReference type="Proteomes" id="UP000318483"/>
    </source>
</evidence>
<dbReference type="InterPro" id="IPR050659">
    <property type="entry name" value="Peptidase_M24B"/>
</dbReference>
<feature type="domain" description="Creatinase N-terminal" evidence="2">
    <location>
        <begin position="3"/>
        <end position="133"/>
    </location>
</feature>
<dbReference type="Pfam" id="PF00557">
    <property type="entry name" value="Peptidase_M24"/>
    <property type="match status" value="1"/>
</dbReference>
<protein>
    <submittedName>
        <fullName evidence="3">Aminopeptidase P family protein</fullName>
    </submittedName>
</protein>
<dbReference type="Gene3D" id="3.40.350.10">
    <property type="entry name" value="Creatinase/prolidase N-terminal domain"/>
    <property type="match status" value="1"/>
</dbReference>
<dbReference type="InterPro" id="IPR000587">
    <property type="entry name" value="Creatinase_N"/>
</dbReference>
<dbReference type="InterPro" id="IPR000994">
    <property type="entry name" value="Pept_M24"/>
</dbReference>
<dbReference type="GO" id="GO:0004177">
    <property type="term" value="F:aminopeptidase activity"/>
    <property type="evidence" value="ECO:0007669"/>
    <property type="project" value="UniProtKB-KW"/>
</dbReference>
<keyword evidence="4" id="KW-1185">Reference proteome</keyword>
<evidence type="ECO:0000313" key="3">
    <source>
        <dbReference type="EMBL" id="QDY70454.1"/>
    </source>
</evidence>
<dbReference type="AlphaFoldDB" id="A0A5B8IXK5"/>
<organism evidence="3 4">
    <name type="scientific">Qingshengfaniella alkalisoli</name>
    <dbReference type="NCBI Taxonomy" id="2599296"/>
    <lineage>
        <taxon>Bacteria</taxon>
        <taxon>Pseudomonadati</taxon>
        <taxon>Pseudomonadota</taxon>
        <taxon>Alphaproteobacteria</taxon>
        <taxon>Rhodobacterales</taxon>
        <taxon>Paracoccaceae</taxon>
        <taxon>Qingshengfaniella</taxon>
    </lineage>
</organism>
<dbReference type="PANTHER" id="PTHR46112">
    <property type="entry name" value="AMINOPEPTIDASE"/>
    <property type="match status" value="1"/>
</dbReference>
<dbReference type="RefSeq" id="WP_146365872.1">
    <property type="nucleotide sequence ID" value="NZ_CP042262.1"/>
</dbReference>
<keyword evidence="3" id="KW-0378">Hydrolase</keyword>
<dbReference type="InterPro" id="IPR036005">
    <property type="entry name" value="Creatinase/aminopeptidase-like"/>
</dbReference>
<accession>A0A5B8IXK5</accession>
<dbReference type="InterPro" id="IPR029149">
    <property type="entry name" value="Creatin/AminoP/Spt16_N"/>
</dbReference>
<gene>
    <name evidence="3" type="ORF">FPZ52_12125</name>
</gene>
<geneLocation type="plasmid" evidence="3 4">
    <name>unnamed1</name>
</geneLocation>
<dbReference type="SUPFAM" id="SSF53092">
    <property type="entry name" value="Creatinase/prolidase N-terminal domain"/>
    <property type="match status" value="1"/>
</dbReference>
<dbReference type="Gene3D" id="3.90.230.10">
    <property type="entry name" value="Creatinase/methionine aminopeptidase superfamily"/>
    <property type="match status" value="1"/>
</dbReference>
<sequence length="361" mass="38818">MNRLDMLRERMAAESVDLVAIGPGAHMDWLLGFHPHPDERPCLACVSATGAAFLMPALNAEGTRAQTDLPFFNWTDAEGPVSAFNDLLVSLNAADAQRIALDETMRADFAALVQDALPHAAREFSATTIGALRMRKDAAEFDVLKRNALIADKAMRAGWAAMKPGMTELEVAQIIRAEFTAQGAKPLFSIVGTGGNGAFPHHQTGDTVLKDGDSVVMDIGGGMDSYSYSSDMTRMAVLGTPPVGYEEVHAIVEAAVQAAMKAARPGVKAHEVDDAARGVITEAGYGEYFVHRTGHGMGVEVHEQPYLTSVSQTILEEGMVFSIEPGIYIPGRFGIRLEDIVILRSDGPEILSELPRDLKVI</sequence>
<dbReference type="SUPFAM" id="SSF55920">
    <property type="entry name" value="Creatinase/aminopeptidase"/>
    <property type="match status" value="1"/>
</dbReference>
<dbReference type="Pfam" id="PF01321">
    <property type="entry name" value="Creatinase_N"/>
    <property type="match status" value="1"/>
</dbReference>
<dbReference type="KEGG" id="lit:FPZ52_12125"/>